<dbReference type="Pfam" id="PF02416">
    <property type="entry name" value="TatA_B_E"/>
    <property type="match status" value="1"/>
</dbReference>
<evidence type="ECO:0000256" key="3">
    <source>
        <dbReference type="ARBA" id="ARBA00022475"/>
    </source>
</evidence>
<evidence type="ECO:0000313" key="10">
    <source>
        <dbReference type="EMBL" id="MFC5471098.1"/>
    </source>
</evidence>
<keyword evidence="4 9" id="KW-0812">Transmembrane</keyword>
<comment type="subunit">
    <text evidence="9">Forms a complex with TatC.</text>
</comment>
<protein>
    <recommendedName>
        <fullName evidence="9">Sec-independent protein translocase protein TatA</fullName>
    </recommendedName>
</protein>
<evidence type="ECO:0000256" key="1">
    <source>
        <dbReference type="ARBA" id="ARBA00004162"/>
    </source>
</evidence>
<keyword evidence="7 9" id="KW-0811">Translocation</keyword>
<gene>
    <name evidence="9 10" type="primary">tatA</name>
    <name evidence="10" type="ORF">ACFPPD_20620</name>
</gene>
<keyword evidence="8 9" id="KW-0472">Membrane</keyword>
<evidence type="ECO:0000256" key="7">
    <source>
        <dbReference type="ARBA" id="ARBA00023010"/>
    </source>
</evidence>
<evidence type="ECO:0000256" key="2">
    <source>
        <dbReference type="ARBA" id="ARBA00022448"/>
    </source>
</evidence>
<dbReference type="NCBIfam" id="NF011430">
    <property type="entry name" value="PRK14861.1"/>
    <property type="match status" value="1"/>
</dbReference>
<dbReference type="Gene3D" id="1.20.5.3310">
    <property type="match status" value="1"/>
</dbReference>
<keyword evidence="5 9" id="KW-0653">Protein transport</keyword>
<evidence type="ECO:0000256" key="8">
    <source>
        <dbReference type="ARBA" id="ARBA00023136"/>
    </source>
</evidence>
<name>A0ABW0M2F5_9BACL</name>
<dbReference type="RefSeq" id="WP_209746047.1">
    <property type="nucleotide sequence ID" value="NZ_JBHSMH010000090.1"/>
</dbReference>
<keyword evidence="6 9" id="KW-1133">Transmembrane helix</keyword>
<evidence type="ECO:0000313" key="11">
    <source>
        <dbReference type="Proteomes" id="UP001596105"/>
    </source>
</evidence>
<dbReference type="Proteomes" id="UP001596105">
    <property type="component" value="Unassembled WGS sequence"/>
</dbReference>
<dbReference type="PANTHER" id="PTHR42982:SF1">
    <property type="entry name" value="SEC-INDEPENDENT PROTEIN TRANSLOCASE PROTEIN TATA"/>
    <property type="match status" value="1"/>
</dbReference>
<dbReference type="NCBIfam" id="TIGR01411">
    <property type="entry name" value="tatAE"/>
    <property type="match status" value="1"/>
</dbReference>
<evidence type="ECO:0000256" key="9">
    <source>
        <dbReference type="HAMAP-Rule" id="MF_00236"/>
    </source>
</evidence>
<proteinExistence type="inferred from homology"/>
<evidence type="ECO:0000256" key="4">
    <source>
        <dbReference type="ARBA" id="ARBA00022692"/>
    </source>
</evidence>
<dbReference type="EMBL" id="JBHSMH010000090">
    <property type="protein sequence ID" value="MFC5471098.1"/>
    <property type="molecule type" value="Genomic_DNA"/>
</dbReference>
<comment type="similarity">
    <text evidence="9">Belongs to the TatA/E family.</text>
</comment>
<dbReference type="InterPro" id="IPR006312">
    <property type="entry name" value="TatA/E"/>
</dbReference>
<sequence length="60" mass="6695">MPLNIGMTGMILLVLIALLLFGPSKLPQLGKAIGTTIREFRSGTKELIEPEQREEKESER</sequence>
<dbReference type="PRINTS" id="PR01506">
    <property type="entry name" value="TATBPROTEIN"/>
</dbReference>
<dbReference type="HAMAP" id="MF_00236">
    <property type="entry name" value="TatA_E"/>
    <property type="match status" value="1"/>
</dbReference>
<organism evidence="10 11">
    <name type="scientific">Cohnella suwonensis</name>
    <dbReference type="NCBI Taxonomy" id="696072"/>
    <lineage>
        <taxon>Bacteria</taxon>
        <taxon>Bacillati</taxon>
        <taxon>Bacillota</taxon>
        <taxon>Bacilli</taxon>
        <taxon>Bacillales</taxon>
        <taxon>Paenibacillaceae</taxon>
        <taxon>Cohnella</taxon>
    </lineage>
</organism>
<comment type="function">
    <text evidence="9">Part of the twin-arginine translocation (Tat) system that transports large folded proteins containing a characteristic twin-arginine motif in their signal peptide across membranes. TatA could form the protein-conducting channel of the Tat system.</text>
</comment>
<keyword evidence="3 9" id="KW-1003">Cell membrane</keyword>
<keyword evidence="11" id="KW-1185">Reference proteome</keyword>
<reference evidence="11" key="1">
    <citation type="journal article" date="2019" name="Int. J. Syst. Evol. Microbiol.">
        <title>The Global Catalogue of Microorganisms (GCM) 10K type strain sequencing project: providing services to taxonomists for standard genome sequencing and annotation.</title>
        <authorList>
            <consortium name="The Broad Institute Genomics Platform"/>
            <consortium name="The Broad Institute Genome Sequencing Center for Infectious Disease"/>
            <person name="Wu L."/>
            <person name="Ma J."/>
        </authorList>
    </citation>
    <scope>NUCLEOTIDE SEQUENCE [LARGE SCALE GENOMIC DNA]</scope>
    <source>
        <strain evidence="11">CCUG 57113</strain>
    </source>
</reference>
<evidence type="ECO:0000256" key="6">
    <source>
        <dbReference type="ARBA" id="ARBA00022989"/>
    </source>
</evidence>
<evidence type="ECO:0000256" key="5">
    <source>
        <dbReference type="ARBA" id="ARBA00022927"/>
    </source>
</evidence>
<comment type="caution">
    <text evidence="10">The sequence shown here is derived from an EMBL/GenBank/DDBJ whole genome shotgun (WGS) entry which is preliminary data.</text>
</comment>
<dbReference type="PANTHER" id="PTHR42982">
    <property type="entry name" value="SEC-INDEPENDENT PROTEIN TRANSLOCASE PROTEIN TATA"/>
    <property type="match status" value="1"/>
</dbReference>
<dbReference type="InterPro" id="IPR003369">
    <property type="entry name" value="TatA/B/E"/>
</dbReference>
<comment type="subcellular location">
    <subcellularLocation>
        <location evidence="1 9">Cell membrane</location>
        <topology evidence="1 9">Single-pass membrane protein</topology>
    </subcellularLocation>
</comment>
<accession>A0ABW0M2F5</accession>
<keyword evidence="2 9" id="KW-0813">Transport</keyword>